<accession>A0AAV6I5K6</accession>
<name>A0AAV6I5K6_9ERIC</name>
<dbReference type="AlphaFoldDB" id="A0AAV6I5K6"/>
<gene>
    <name evidence="1" type="ORF">RHGRI_030858</name>
</gene>
<protein>
    <submittedName>
        <fullName evidence="1">Uncharacterized protein</fullName>
    </submittedName>
</protein>
<comment type="caution">
    <text evidence="1">The sequence shown here is derived from an EMBL/GenBank/DDBJ whole genome shotgun (WGS) entry which is preliminary data.</text>
</comment>
<organism evidence="1 2">
    <name type="scientific">Rhododendron griersonianum</name>
    <dbReference type="NCBI Taxonomy" id="479676"/>
    <lineage>
        <taxon>Eukaryota</taxon>
        <taxon>Viridiplantae</taxon>
        <taxon>Streptophyta</taxon>
        <taxon>Embryophyta</taxon>
        <taxon>Tracheophyta</taxon>
        <taxon>Spermatophyta</taxon>
        <taxon>Magnoliopsida</taxon>
        <taxon>eudicotyledons</taxon>
        <taxon>Gunneridae</taxon>
        <taxon>Pentapetalae</taxon>
        <taxon>asterids</taxon>
        <taxon>Ericales</taxon>
        <taxon>Ericaceae</taxon>
        <taxon>Ericoideae</taxon>
        <taxon>Rhodoreae</taxon>
        <taxon>Rhododendron</taxon>
    </lineage>
</organism>
<reference evidence="1" key="1">
    <citation type="submission" date="2020-08" db="EMBL/GenBank/DDBJ databases">
        <title>Plant Genome Project.</title>
        <authorList>
            <person name="Zhang R.-G."/>
        </authorList>
    </citation>
    <scope>NUCLEOTIDE SEQUENCE</scope>
    <source>
        <strain evidence="1">WSP0</strain>
        <tissue evidence="1">Leaf</tissue>
    </source>
</reference>
<dbReference type="EMBL" id="JACTNZ010000011">
    <property type="protein sequence ID" value="KAG5523992.1"/>
    <property type="molecule type" value="Genomic_DNA"/>
</dbReference>
<proteinExistence type="predicted"/>
<sequence>MQVKKENQDDDPTFMVEICEDMERMTLGFSLKKLIAYPKHGRRLLLLYHLRKNKLISKLNPLASSIIM</sequence>
<evidence type="ECO:0000313" key="2">
    <source>
        <dbReference type="Proteomes" id="UP000823749"/>
    </source>
</evidence>
<keyword evidence="2" id="KW-1185">Reference proteome</keyword>
<dbReference type="Proteomes" id="UP000823749">
    <property type="component" value="Chromosome 11"/>
</dbReference>
<evidence type="ECO:0000313" key="1">
    <source>
        <dbReference type="EMBL" id="KAG5523992.1"/>
    </source>
</evidence>